<evidence type="ECO:0008006" key="4">
    <source>
        <dbReference type="Google" id="ProtNLM"/>
    </source>
</evidence>
<feature type="region of interest" description="Disordered" evidence="1">
    <location>
        <begin position="1"/>
        <end position="31"/>
    </location>
</feature>
<protein>
    <recommendedName>
        <fullName evidence="4">F-box domain-containing protein</fullName>
    </recommendedName>
</protein>
<evidence type="ECO:0000256" key="1">
    <source>
        <dbReference type="SAM" id="MobiDB-lite"/>
    </source>
</evidence>
<dbReference type="EMBL" id="LATX01000529">
    <property type="protein sequence ID" value="KTB45993.1"/>
    <property type="molecule type" value="Genomic_DNA"/>
</dbReference>
<accession>A0A0W0GBP6</accession>
<sequence length="713" mass="80034">MGTSTTCAPQQQDNPPRKKLKMDIKQKKSRNKSEDQSTVCFFLKLPVELLAEVLLYTKSPRDVLSVARCCKELCYTLLNPKNQYIWKYARENFHPEPPPEPPKQFTESAYAAFVFDGGTCEICGERAPAMWGSYALRLKICRRPECRKAMTSPGKAIMIEPPLSTLETQRPFIPILPRLEADACFETSKIPVYQSQLWPANSARYRTSDWTDALQQYLQASSNPQEFELYVQRCAKRVEAHNKFMKSCVELFKWRGRHINSSKINEQANELSTRNLATRIGVPYYDLINTPTYGPIYRQKNKIIDRIHYIDYDIRKDAIEAELLKVKEQRARRTHEETYRKARELVEKHYDRLRATKEEAPLPSLQTFRQLPIIAQLQKNCGPTLDLEKELRSEVVKSLLHNQLEEWRNKAKEHMAGVIGVPKNWKSANANKLHPVERITARFRCSRCGDRVGIKYANDMCLPFAGVCAHQCSLPPGSKKGSLPPWNVEKFVKDETAMNAMTKLVAICNIDAEDKSSVDALKAIGYRVQCDSCASRIIMNPENVIGHAHRHGVMQMTLLSNDEALRVLGSHPTLTKLAQRLVGSEKSALSARQLKAYGCRHCTQSKDGVDGSSALESGGSDTANAASTAEDATGSASPASAAAPDGTSTSNSSSAPTANKGSEPKSNPLFTFDGLRSHLKSKHGVLNVRDEDFYCREADEALRLLNGGKPRIR</sequence>
<feature type="compositionally biased region" description="Low complexity" evidence="1">
    <location>
        <begin position="631"/>
        <end position="659"/>
    </location>
</feature>
<proteinExistence type="predicted"/>
<gene>
    <name evidence="2" type="ORF">WG66_1423</name>
</gene>
<dbReference type="eggNOG" id="ENOG502SHRZ">
    <property type="taxonomic scope" value="Eukaryota"/>
</dbReference>
<dbReference type="SUPFAM" id="SSF81383">
    <property type="entry name" value="F-box domain"/>
    <property type="match status" value="1"/>
</dbReference>
<feature type="compositionally biased region" description="Basic and acidic residues" evidence="1">
    <location>
        <begin position="21"/>
        <end position="31"/>
    </location>
</feature>
<comment type="caution">
    <text evidence="2">The sequence shown here is derived from an EMBL/GenBank/DDBJ whole genome shotgun (WGS) entry which is preliminary data.</text>
</comment>
<evidence type="ECO:0000313" key="3">
    <source>
        <dbReference type="Proteomes" id="UP000054988"/>
    </source>
</evidence>
<dbReference type="Proteomes" id="UP000054988">
    <property type="component" value="Unassembled WGS sequence"/>
</dbReference>
<organism evidence="2 3">
    <name type="scientific">Moniliophthora roreri</name>
    <name type="common">Frosty pod rot fungus</name>
    <name type="synonym">Monilia roreri</name>
    <dbReference type="NCBI Taxonomy" id="221103"/>
    <lineage>
        <taxon>Eukaryota</taxon>
        <taxon>Fungi</taxon>
        <taxon>Dikarya</taxon>
        <taxon>Basidiomycota</taxon>
        <taxon>Agaricomycotina</taxon>
        <taxon>Agaricomycetes</taxon>
        <taxon>Agaricomycetidae</taxon>
        <taxon>Agaricales</taxon>
        <taxon>Marasmiineae</taxon>
        <taxon>Marasmiaceae</taxon>
        <taxon>Moniliophthora</taxon>
    </lineage>
</organism>
<name>A0A0W0GBP6_MONRR</name>
<feature type="compositionally biased region" description="Polar residues" evidence="1">
    <location>
        <begin position="1"/>
        <end position="14"/>
    </location>
</feature>
<reference evidence="2 3" key="1">
    <citation type="submission" date="2015-12" db="EMBL/GenBank/DDBJ databases">
        <title>Draft genome sequence of Moniliophthora roreri, the causal agent of frosty pod rot of cacao.</title>
        <authorList>
            <person name="Aime M.C."/>
            <person name="Diaz-Valderrama J.R."/>
            <person name="Kijpornyongpan T."/>
            <person name="Phillips-Mora W."/>
        </authorList>
    </citation>
    <scope>NUCLEOTIDE SEQUENCE [LARGE SCALE GENOMIC DNA]</scope>
    <source>
        <strain evidence="2 3">MCA 2952</strain>
    </source>
</reference>
<feature type="region of interest" description="Disordered" evidence="1">
    <location>
        <begin position="606"/>
        <end position="669"/>
    </location>
</feature>
<evidence type="ECO:0000313" key="2">
    <source>
        <dbReference type="EMBL" id="KTB45993.1"/>
    </source>
</evidence>
<dbReference type="InterPro" id="IPR036047">
    <property type="entry name" value="F-box-like_dom_sf"/>
</dbReference>
<dbReference type="AlphaFoldDB" id="A0A0W0GBP6"/>